<accession>A0A0B4L0K6</accession>
<dbReference type="PROSITE" id="PS00086">
    <property type="entry name" value="CYTOCHROME_P450"/>
    <property type="match status" value="1"/>
</dbReference>
<evidence type="ECO:0000256" key="7">
    <source>
        <dbReference type="RuleBase" id="RU000461"/>
    </source>
</evidence>
<feature type="binding site" description="axial binding residue" evidence="6">
    <location>
        <position position="411"/>
    </location>
    <ligand>
        <name>heme</name>
        <dbReference type="ChEBI" id="CHEBI:30413"/>
    </ligand>
    <ligandPart>
        <name>Fe</name>
        <dbReference type="ChEBI" id="CHEBI:18248"/>
    </ligandPart>
</feature>
<dbReference type="InterPro" id="IPR001128">
    <property type="entry name" value="Cyt_P450"/>
</dbReference>
<evidence type="ECO:0000256" key="2">
    <source>
        <dbReference type="ARBA" id="ARBA00010617"/>
    </source>
</evidence>
<dbReference type="SUPFAM" id="SSF48264">
    <property type="entry name" value="Cytochrome P450"/>
    <property type="match status" value="1"/>
</dbReference>
<evidence type="ECO:0000313" key="8">
    <source>
        <dbReference type="EMBL" id="AHF22086.1"/>
    </source>
</evidence>
<dbReference type="Pfam" id="PF00067">
    <property type="entry name" value="p450"/>
    <property type="match status" value="1"/>
</dbReference>
<dbReference type="GO" id="GO:0005506">
    <property type="term" value="F:iron ion binding"/>
    <property type="evidence" value="ECO:0007669"/>
    <property type="project" value="InterPro"/>
</dbReference>
<sequence length="465" mass="52871">MLPFSIIHFNQIHDKFVEILKKNDGTVILKGLWFTNTDKLLTSDPTNAHYILSTNFANYPKGPLSKRIFQVQGDFLFNSDHEEWKIHRKTMRAFFNDRRCMEATVKVVRDSIEKGLIPFLDHVSKQGMVVDLQDLFTRLMLDSTCTLATGYNPSSLSIGFPETPLATAMDIANDTVFQRNLIPESMWKLQSWLGLGVENKMSKALHTLNNIATEYIKMKKDDIKGNVEGFDALKFFMIEKDTIRSKTTQAYNFLRDIVIVLNAGGRDTTGACLSWLFWLLSKNPSSESKIREELIAILPKDEVRTSKLFSVEELNKLPYLHGAFCETLRLYPPAPYQSRAIVQSDILPSGHHVNPKMTIVLSWYALGRMKSIWGNDALEFKPERWISENGQIKHDLSNKALFAFSTGPRVCPGKNDAFTRMKAITASIIHNYNVKVVPNHPVTPNSSIILTMKHGIKVKVTKRCT</sequence>
<organism evidence="8">
    <name type="scientific">Maesa lanceolata</name>
    <name type="common">False assegai</name>
    <dbReference type="NCBI Taxonomy" id="992730"/>
    <lineage>
        <taxon>Eukaryota</taxon>
        <taxon>Viridiplantae</taxon>
        <taxon>Streptophyta</taxon>
        <taxon>Embryophyta</taxon>
        <taxon>Tracheophyta</taxon>
        <taxon>Spermatophyta</taxon>
        <taxon>Magnoliopsida</taxon>
        <taxon>eudicotyledons</taxon>
        <taxon>Gunneridae</taxon>
        <taxon>Pentapetalae</taxon>
        <taxon>asterids</taxon>
        <taxon>Ericales</taxon>
        <taxon>Primulaceae</taxon>
        <taxon>Maesa</taxon>
    </lineage>
</organism>
<comment type="similarity">
    <text evidence="2 7">Belongs to the cytochrome P450 family.</text>
</comment>
<evidence type="ECO:0000256" key="1">
    <source>
        <dbReference type="ARBA" id="ARBA00001971"/>
    </source>
</evidence>
<keyword evidence="3 6" id="KW-0479">Metal-binding</keyword>
<dbReference type="InterPro" id="IPR017972">
    <property type="entry name" value="Cyt_P450_CS"/>
</dbReference>
<dbReference type="EMBL" id="KF318731">
    <property type="protein sequence ID" value="AHF22086.1"/>
    <property type="molecule type" value="mRNA"/>
</dbReference>
<dbReference type="CDD" id="cd11064">
    <property type="entry name" value="CYP86A"/>
    <property type="match status" value="1"/>
</dbReference>
<keyword evidence="5 6" id="KW-0408">Iron</keyword>
<dbReference type="InterPro" id="IPR002401">
    <property type="entry name" value="Cyt_P450_E_grp-I"/>
</dbReference>
<evidence type="ECO:0000256" key="6">
    <source>
        <dbReference type="PIRSR" id="PIRSR602401-1"/>
    </source>
</evidence>
<comment type="cofactor">
    <cofactor evidence="1 6">
        <name>heme</name>
        <dbReference type="ChEBI" id="CHEBI:30413"/>
    </cofactor>
</comment>
<keyword evidence="4 7" id="KW-0560">Oxidoreductase</keyword>
<dbReference type="PRINTS" id="PR00385">
    <property type="entry name" value="P450"/>
</dbReference>
<proteinExistence type="evidence at transcript level"/>
<dbReference type="PRINTS" id="PR00463">
    <property type="entry name" value="EP450I"/>
</dbReference>
<dbReference type="Gene3D" id="1.10.630.10">
    <property type="entry name" value="Cytochrome P450"/>
    <property type="match status" value="1"/>
</dbReference>
<dbReference type="GO" id="GO:0020037">
    <property type="term" value="F:heme binding"/>
    <property type="evidence" value="ECO:0007669"/>
    <property type="project" value="InterPro"/>
</dbReference>
<dbReference type="GO" id="GO:0006629">
    <property type="term" value="P:lipid metabolic process"/>
    <property type="evidence" value="ECO:0007669"/>
    <property type="project" value="UniProtKB-ARBA"/>
</dbReference>
<dbReference type="GO" id="GO:0016705">
    <property type="term" value="F:oxidoreductase activity, acting on paired donors, with incorporation or reduction of molecular oxygen"/>
    <property type="evidence" value="ECO:0007669"/>
    <property type="project" value="InterPro"/>
</dbReference>
<keyword evidence="6 7" id="KW-0349">Heme</keyword>
<name>A0A0B4L0K6_MAELA</name>
<protein>
    <submittedName>
        <fullName evidence="8">CYP96A68</fullName>
    </submittedName>
</protein>
<reference evidence="8" key="1">
    <citation type="submission" date="2013-07" db="EMBL/GenBank/DDBJ databases">
        <title>Unraveling the triterpenoid saponin biosynthesis of Maesa lanceolata.</title>
        <authorList>
            <person name="Moses T."/>
            <person name="Pollier J."/>
            <person name="Goossens A."/>
        </authorList>
    </citation>
    <scope>NUCLEOTIDE SEQUENCE</scope>
</reference>
<dbReference type="InterPro" id="IPR036396">
    <property type="entry name" value="Cyt_P450_sf"/>
</dbReference>
<evidence type="ECO:0000256" key="5">
    <source>
        <dbReference type="ARBA" id="ARBA00023004"/>
    </source>
</evidence>
<dbReference type="GO" id="GO:0004497">
    <property type="term" value="F:monooxygenase activity"/>
    <property type="evidence" value="ECO:0007669"/>
    <property type="project" value="UniProtKB-KW"/>
</dbReference>
<dbReference type="AlphaFoldDB" id="A0A0B4L0K6"/>
<keyword evidence="7" id="KW-0503">Monooxygenase</keyword>
<evidence type="ECO:0000256" key="3">
    <source>
        <dbReference type="ARBA" id="ARBA00022723"/>
    </source>
</evidence>
<evidence type="ECO:0000256" key="4">
    <source>
        <dbReference type="ARBA" id="ARBA00023002"/>
    </source>
</evidence>
<dbReference type="PANTHER" id="PTHR24296">
    <property type="entry name" value="CYTOCHROME P450"/>
    <property type="match status" value="1"/>
</dbReference>